<dbReference type="InParanoid" id="A0A672N687"/>
<dbReference type="InterPro" id="IPR023235">
    <property type="entry name" value="FAM105"/>
</dbReference>
<comment type="subcellular location">
    <subcellularLocation>
        <location evidence="1">Cytoplasm</location>
    </subcellularLocation>
</comment>
<dbReference type="PRINTS" id="PR02057">
    <property type="entry name" value="PROTEINF105B"/>
</dbReference>
<dbReference type="PANTHER" id="PTHR33662:SF3">
    <property type="entry name" value="FIBROUS SHEATH CABYR-BINDING PROTEIN-LIKE-RELATED"/>
    <property type="match status" value="1"/>
</dbReference>
<keyword evidence="7" id="KW-1185">Reference proteome</keyword>
<accession>A0A672N687</accession>
<dbReference type="Ensembl" id="ENSSGRT00000048558.1">
    <property type="protein sequence ID" value="ENSSGRP00000045382.1"/>
    <property type="gene ID" value="ENSSGRG00000024347.1"/>
</dbReference>
<organism evidence="6 7">
    <name type="scientific">Sinocyclocheilus grahami</name>
    <name type="common">Dianchi golden-line fish</name>
    <name type="synonym">Barbus grahami</name>
    <dbReference type="NCBI Taxonomy" id="75366"/>
    <lineage>
        <taxon>Eukaryota</taxon>
        <taxon>Metazoa</taxon>
        <taxon>Chordata</taxon>
        <taxon>Craniata</taxon>
        <taxon>Vertebrata</taxon>
        <taxon>Euteleostomi</taxon>
        <taxon>Actinopterygii</taxon>
        <taxon>Neopterygii</taxon>
        <taxon>Teleostei</taxon>
        <taxon>Ostariophysi</taxon>
        <taxon>Cypriniformes</taxon>
        <taxon>Cyprinidae</taxon>
        <taxon>Cyprininae</taxon>
        <taxon>Sinocyclocheilus</taxon>
    </lineage>
</organism>
<dbReference type="AlphaFoldDB" id="A0A672N687"/>
<dbReference type="GO" id="GO:1990108">
    <property type="term" value="P:protein linear deubiquitination"/>
    <property type="evidence" value="ECO:0007669"/>
    <property type="project" value="InterPro"/>
</dbReference>
<dbReference type="PRINTS" id="PR02055">
    <property type="entry name" value="PROTEINF105"/>
</dbReference>
<sequence>EEIQKELQDKHFFFLPELEVSLFPSAAVGETQSSVSAAEDLQTYSEREWKGNTTKSLLIRKGYEAIASEFNLRRVRGDNYCALRATLFQVLSQSKQLPALLHDSEMSKVIEPYCDFIREWQFPFEISKSKVQHLEQCLELLKNKWQEAVQCKSLEERECMCQQVFRGHDEEYELLEALKFLMLRTAIQLHSDMEKGSDVPEFCWLLFARDSSKCPKTFLTNHLRHVGFSGGLEQVEMCLLGYCLQETIRVVRLYKCDTEEFITYYPNNHKNASPLCLLTEDDRHYNVLVPKNPPPSQINCSLKLYNEMF</sequence>
<dbReference type="GO" id="GO:0004843">
    <property type="term" value="F:cysteine-type deubiquitinase activity"/>
    <property type="evidence" value="ECO:0007669"/>
    <property type="project" value="InterPro"/>
</dbReference>
<dbReference type="PANTHER" id="PTHR33662">
    <property type="entry name" value="OTU DEUBIQUITINASE WITH LINEAR LINKAGE-SPECIFICITY A-RELATED"/>
    <property type="match status" value="1"/>
</dbReference>
<dbReference type="InterPro" id="IPR023237">
    <property type="entry name" value="Otulin"/>
</dbReference>
<comment type="similarity">
    <text evidence="2">Belongs to the peptidase C65 family. Otulin subfamily.</text>
</comment>
<proteinExistence type="inferred from homology"/>
<reference evidence="6" key="2">
    <citation type="submission" date="2025-09" db="UniProtKB">
        <authorList>
            <consortium name="Ensembl"/>
        </authorList>
    </citation>
    <scope>IDENTIFICATION</scope>
</reference>
<evidence type="ECO:0000256" key="2">
    <source>
        <dbReference type="ARBA" id="ARBA00010267"/>
    </source>
</evidence>
<evidence type="ECO:0000256" key="1">
    <source>
        <dbReference type="ARBA" id="ARBA00004496"/>
    </source>
</evidence>
<feature type="active site" description="Nucleophile" evidence="4">
    <location>
        <position position="81"/>
    </location>
</feature>
<feature type="region of interest" description="Linear diubiquitin binding" evidence="5">
    <location>
        <begin position="281"/>
        <end position="283"/>
    </location>
</feature>
<dbReference type="GO" id="GO:0005737">
    <property type="term" value="C:cytoplasm"/>
    <property type="evidence" value="ECO:0007669"/>
    <property type="project" value="UniProtKB-SubCell"/>
</dbReference>
<gene>
    <name evidence="6" type="primary">otulinb</name>
</gene>
<dbReference type="Pfam" id="PF16218">
    <property type="entry name" value="Peptidase_C101"/>
    <property type="match status" value="1"/>
</dbReference>
<evidence type="ECO:0000256" key="5">
    <source>
        <dbReference type="PIRSR" id="PIRSR623237-2"/>
    </source>
</evidence>
<evidence type="ECO:0000256" key="4">
    <source>
        <dbReference type="PIRSR" id="PIRSR623237-1"/>
    </source>
</evidence>
<reference evidence="6" key="1">
    <citation type="submission" date="2025-08" db="UniProtKB">
        <authorList>
            <consortium name="Ensembl"/>
        </authorList>
    </citation>
    <scope>IDENTIFICATION</scope>
</reference>
<evidence type="ECO:0000313" key="7">
    <source>
        <dbReference type="Proteomes" id="UP000472262"/>
    </source>
</evidence>
<evidence type="ECO:0000313" key="6">
    <source>
        <dbReference type="Ensembl" id="ENSSGRP00000045382.1"/>
    </source>
</evidence>
<feature type="region of interest" description="Linear diubiquitin binding" evidence="5">
    <location>
        <begin position="76"/>
        <end position="78"/>
    </location>
</feature>
<name>A0A672N687_SINGR</name>
<evidence type="ECO:0000256" key="3">
    <source>
        <dbReference type="ARBA" id="ARBA00022490"/>
    </source>
</evidence>
<dbReference type="Proteomes" id="UP000472262">
    <property type="component" value="Unassembled WGS sequence"/>
</dbReference>
<feature type="active site" evidence="4">
    <location>
        <position position="284"/>
    </location>
</feature>
<dbReference type="OMA" id="GRPKWNP"/>
<feature type="active site" evidence="4">
    <location>
        <position position="78"/>
    </location>
</feature>
<protein>
    <submittedName>
        <fullName evidence="6">Ubiquitin thioesterase otulin-like</fullName>
    </submittedName>
</protein>
<feature type="region of interest" description="Linear diubiquitin binding" evidence="5">
    <location>
        <begin position="48"/>
        <end position="49"/>
    </location>
</feature>
<keyword evidence="3" id="KW-0963">Cytoplasm</keyword>
<feature type="site" description="Linear diubiquitin binding" evidence="5">
    <location>
        <position position="260"/>
    </location>
</feature>